<keyword evidence="5" id="KW-1185">Reference proteome</keyword>
<name>A0A170NLQ8_9CLOT</name>
<reference evidence="3 5" key="2">
    <citation type="journal article" date="2016" name="Front. Microbiol.">
        <title>Industrial Acetogenic Biocatalysts: A Comparative Metabolic and Genomic Analysis.</title>
        <authorList>
            <person name="Bengelsdorf F."/>
            <person name="Poehlein A."/>
            <person name="Sonja S."/>
            <person name="Erz C."/>
            <person name="Hummel T."/>
            <person name="Hoffmeister S."/>
            <person name="Daniel R."/>
            <person name="Durre P."/>
        </authorList>
    </citation>
    <scope>NUCLEOTIDE SEQUENCE [LARGE SCALE GENOMIC DNA]</scope>
    <source>
        <strain evidence="3 5">PTA-10522</strain>
    </source>
</reference>
<evidence type="ECO:0000313" key="2">
    <source>
        <dbReference type="EMBL" id="OAA92253.1"/>
    </source>
</evidence>
<dbReference type="Pfam" id="PF14344">
    <property type="entry name" value="DUF4397"/>
    <property type="match status" value="2"/>
</dbReference>
<evidence type="ECO:0000259" key="1">
    <source>
        <dbReference type="Pfam" id="PF14344"/>
    </source>
</evidence>
<accession>A0A170NLQ8</accession>
<dbReference type="Proteomes" id="UP000093694">
    <property type="component" value="Unassembled WGS sequence"/>
</dbReference>
<feature type="domain" description="DUF4397" evidence="1">
    <location>
        <begin position="140"/>
        <end position="208"/>
    </location>
</feature>
<dbReference type="EMBL" id="LROR01000028">
    <property type="protein sequence ID" value="OBR97272.1"/>
    <property type="molecule type" value="Genomic_DNA"/>
</dbReference>
<feature type="domain" description="DUF4397" evidence="1">
    <location>
        <begin position="22"/>
        <end position="136"/>
    </location>
</feature>
<dbReference type="PATRIC" id="fig|1705578.3.peg.1462"/>
<evidence type="ECO:0000313" key="4">
    <source>
        <dbReference type="Proteomes" id="UP000077384"/>
    </source>
</evidence>
<sequence length="218" mass="24692">MFICPYYSYESFYRMPEIDPISYIRFLNASPNSPAIDVYLNDRRIFKNLTYKSFSDYVSVPSGVYNIKIFPSGNNLNPILDKRLPISAGKIFTMSSIGNYPNMGLLSIEDVRRPKIPGKAFIRFVHLSPDAPSVDVKLPNGNVLFPNVSYKGVTRYLPVSPGKYTLEVFTSDSGKKVLYIPNIRIIPNRFYSVYAVGNVSRDPKLQVLIPLDGNSYLH</sequence>
<organism evidence="2 4">
    <name type="scientific">Clostridium coskatii</name>
    <dbReference type="NCBI Taxonomy" id="1705578"/>
    <lineage>
        <taxon>Bacteria</taxon>
        <taxon>Bacillati</taxon>
        <taxon>Bacillota</taxon>
        <taxon>Clostridia</taxon>
        <taxon>Eubacteriales</taxon>
        <taxon>Clostridiaceae</taxon>
        <taxon>Clostridium</taxon>
    </lineage>
</organism>
<protein>
    <recommendedName>
        <fullName evidence="1">DUF4397 domain-containing protein</fullName>
    </recommendedName>
</protein>
<dbReference type="AlphaFoldDB" id="A0A170NLQ8"/>
<dbReference type="EMBL" id="LITQ01000021">
    <property type="protein sequence ID" value="OAA92253.1"/>
    <property type="molecule type" value="Genomic_DNA"/>
</dbReference>
<dbReference type="Proteomes" id="UP000077384">
    <property type="component" value="Unassembled WGS sequence"/>
</dbReference>
<dbReference type="RefSeq" id="WP_013237809.1">
    <property type="nucleotide sequence ID" value="NZ_LITQ01000021.1"/>
</dbReference>
<gene>
    <name evidence="3" type="ORF">CLCOS_05780</name>
    <name evidence="2" type="ORF">WX73_01069</name>
</gene>
<comment type="caution">
    <text evidence="2">The sequence shown here is derived from an EMBL/GenBank/DDBJ whole genome shotgun (WGS) entry which is preliminary data.</text>
</comment>
<evidence type="ECO:0000313" key="3">
    <source>
        <dbReference type="EMBL" id="OBR97272.1"/>
    </source>
</evidence>
<reference evidence="2 4" key="1">
    <citation type="journal article" date="2015" name="Biotechnol. Bioeng.">
        <title>Genome sequence and phenotypic characterization of Caulobacter segnis.</title>
        <authorList>
            <person name="Patel S."/>
            <person name="Fletcher B."/>
            <person name="Scott D.C."/>
            <person name="Ely B."/>
        </authorList>
    </citation>
    <scope>NUCLEOTIDE SEQUENCE [LARGE SCALE GENOMIC DNA]</scope>
    <source>
        <strain evidence="2 4">PS02</strain>
    </source>
</reference>
<dbReference type="InterPro" id="IPR025510">
    <property type="entry name" value="DUF4397"/>
</dbReference>
<evidence type="ECO:0000313" key="5">
    <source>
        <dbReference type="Proteomes" id="UP000093694"/>
    </source>
</evidence>
<proteinExistence type="predicted"/>